<dbReference type="SUPFAM" id="SSF88713">
    <property type="entry name" value="Glycoside hydrolase/deacetylase"/>
    <property type="match status" value="1"/>
</dbReference>
<evidence type="ECO:0000259" key="6">
    <source>
        <dbReference type="SMART" id="SM00872"/>
    </source>
</evidence>
<comment type="caution">
    <text evidence="7">The sequence shown here is derived from an EMBL/GenBank/DDBJ whole genome shotgun (WGS) entry which is preliminary data.</text>
</comment>
<dbReference type="Gene3D" id="3.20.110.10">
    <property type="entry name" value="Glycoside hydrolase 38, N terminal domain"/>
    <property type="match status" value="1"/>
</dbReference>
<gene>
    <name evidence="7" type="ORF">KDK92_18940</name>
</gene>
<keyword evidence="4" id="KW-0326">Glycosidase</keyword>
<dbReference type="AlphaFoldDB" id="A0A9J6P6C8"/>
<dbReference type="InterPro" id="IPR011013">
    <property type="entry name" value="Gal_mutarotase_sf_dom"/>
</dbReference>
<dbReference type="Gene3D" id="1.20.1270.50">
    <property type="entry name" value="Glycoside hydrolase family 38, central domain"/>
    <property type="match status" value="1"/>
</dbReference>
<dbReference type="SMART" id="SM00872">
    <property type="entry name" value="Alpha-mann_mid"/>
    <property type="match status" value="1"/>
</dbReference>
<dbReference type="Proteomes" id="UP001056429">
    <property type="component" value="Unassembled WGS sequence"/>
</dbReference>
<accession>A0A9J6P6C8</accession>
<dbReference type="GO" id="GO:0009313">
    <property type="term" value="P:oligosaccharide catabolic process"/>
    <property type="evidence" value="ECO:0007669"/>
    <property type="project" value="TreeGrafter"/>
</dbReference>
<dbReference type="Pfam" id="PF01074">
    <property type="entry name" value="Glyco_hydro_38N"/>
    <property type="match status" value="1"/>
</dbReference>
<reference evidence="7" key="1">
    <citation type="journal article" date="2021" name="mSystems">
        <title>Bacteria and Archaea Synergistically Convert Glycine Betaine to Biogenic Methane in the Formosa Cold Seep of the South China Sea.</title>
        <authorList>
            <person name="Li L."/>
            <person name="Zhang W."/>
            <person name="Zhang S."/>
            <person name="Song L."/>
            <person name="Sun Q."/>
            <person name="Zhang H."/>
            <person name="Xiang H."/>
            <person name="Dong X."/>
        </authorList>
    </citation>
    <scope>NUCLEOTIDE SEQUENCE</scope>
    <source>
        <strain evidence="7">ZWT</strain>
    </source>
</reference>
<dbReference type="CDD" id="cd10789">
    <property type="entry name" value="GH38N_AMII_ER_cytosolic"/>
    <property type="match status" value="1"/>
</dbReference>
<keyword evidence="3" id="KW-0378">Hydrolase</keyword>
<dbReference type="PANTHER" id="PTHR46017:SF1">
    <property type="entry name" value="ALPHA-MANNOSIDASE 2C1"/>
    <property type="match status" value="1"/>
</dbReference>
<dbReference type="GO" id="GO:0046872">
    <property type="term" value="F:metal ion binding"/>
    <property type="evidence" value="ECO:0007669"/>
    <property type="project" value="UniProtKB-KW"/>
</dbReference>
<dbReference type="InterPro" id="IPR054723">
    <property type="entry name" value="Ams1-like_N"/>
</dbReference>
<evidence type="ECO:0000313" key="8">
    <source>
        <dbReference type="Proteomes" id="UP001056429"/>
    </source>
</evidence>
<dbReference type="InterPro" id="IPR028995">
    <property type="entry name" value="Glyco_hydro_57/38_cen_sf"/>
</dbReference>
<dbReference type="GO" id="GO:0030246">
    <property type="term" value="F:carbohydrate binding"/>
    <property type="evidence" value="ECO:0007669"/>
    <property type="project" value="InterPro"/>
</dbReference>
<dbReference type="Pfam" id="PF09261">
    <property type="entry name" value="Alpha-mann_mid"/>
    <property type="match status" value="1"/>
</dbReference>
<evidence type="ECO:0000256" key="2">
    <source>
        <dbReference type="ARBA" id="ARBA00022723"/>
    </source>
</evidence>
<dbReference type="GO" id="GO:0004559">
    <property type="term" value="F:alpha-mannosidase activity"/>
    <property type="evidence" value="ECO:0007669"/>
    <property type="project" value="InterPro"/>
</dbReference>
<dbReference type="Pfam" id="PF22907">
    <property type="entry name" value="Ams1-like_1st"/>
    <property type="match status" value="1"/>
</dbReference>
<dbReference type="FunFam" id="2.70.98.30:FF:000010">
    <property type="entry name" value="Cytosolic alpha-mannosidase"/>
    <property type="match status" value="1"/>
</dbReference>
<dbReference type="FunFam" id="1.20.1270.50:FF:000004">
    <property type="entry name" value="alpha-mannosidase 2C1 isoform X1"/>
    <property type="match status" value="1"/>
</dbReference>
<reference evidence="7" key="2">
    <citation type="submission" date="2021-04" db="EMBL/GenBank/DDBJ databases">
        <authorList>
            <person name="Dong X."/>
        </authorList>
    </citation>
    <scope>NUCLEOTIDE SEQUENCE</scope>
    <source>
        <strain evidence="7">ZWT</strain>
    </source>
</reference>
<dbReference type="InterPro" id="IPR037094">
    <property type="entry name" value="Glyco_hydro_38_cen_sf"/>
</dbReference>
<sequence>MFFEKERIDRILKDLKEYIYTKKEEINYFLMKKGDFLNPKHAEENGEEWTTFKCNSRWGGKDQRHWFKTEVTIPSDFEGGTIVFEVTTGREEEWDAINPQFLIYLNGEVVQGLDTNHREIIICENAKAYEKYMIDLHAYAGMTEGDVQLKGKISILDRATEKLYYDIKVPLEVADLLDKEDKRRIDILNFLTETINILDLRKPHSKEYYLSLEEADRYLSEKFYKEYCGGEDVIAACIGHTHIDVAWLWTLRQTREKVARSFSTVLNLMKQYPEYLFMSSQPQLYKYVKEEHPEIYEQVKEKIKEGKWEAEGGMWLEADCNLASGESLIRQILFGTRFFKEEFGVDNKILWLPDVFGYSAALPQILKKFHIDYFMTTKISWNEYNKVPYDTFMWEGIDGSSIFSHFITTIDYKTAISGSHRTRYEGVLGPTEVKGAWHRYQQKNINNEVLISYGYGDGGGGPTKEMLENARRLERGIPGCPTVKMEKARDFFEKFEERVGNNKRLPKWVGELYLEYHRGTYTSMARNKRYNRKSEFLFQDAEFFNVMNTCIDKTVQYPQQRINDGWETILLNQFHDIIPGSSIKEVYDESKEQYEEVLKNGNELLENAVNQITDKIKLEERSLVIFNQLSFRRRDVVTFHIPEGMNNIEVMDEKGNIYPVQLIENKKGLLYAENIPAKGYKAFIIRECQAKSAEQLTVSTEKISNRFFDITLDENANITSIYDKINHRKVLKSLEKGNVLQAFEDKPHLWDAWDINIYYQEKMWEINHVEEVQVINNGPVRATIKIKRRFLDSIITQYMHVYNHIPRIDFENEIEWKEKQLLLKVAFPVDVHTNKATYEIQYGNVERPTHWNTSWDMAKFEVCAHKWADLSEGNYGVSLLNDCKYGHDIKDGIMRLSLLKSPIWPNPEADRELHKFTYSLYPHCGDWKLAQTTQMAYNLNCPMYARVEEPHDGILPKELSFISVDTENVIIEAVKKAEDSDELIIRLYECYNRRTRVTVSFYKELEKVFECDLMEKVIEEIKVCGNSFEFEIKPYEIRTFKIKM</sequence>
<protein>
    <submittedName>
        <fullName evidence="7">Alpha-mannosidase</fullName>
    </submittedName>
</protein>
<dbReference type="InterPro" id="IPR011330">
    <property type="entry name" value="Glyco_hydro/deAcase_b/a-brl"/>
</dbReference>
<dbReference type="RefSeq" id="WP_250860956.1">
    <property type="nucleotide sequence ID" value="NZ_JAGSOJ010000004.1"/>
</dbReference>
<dbReference type="InterPro" id="IPR011682">
    <property type="entry name" value="Glyco_hydro_38_C"/>
</dbReference>
<evidence type="ECO:0000256" key="5">
    <source>
        <dbReference type="SAM" id="Coils"/>
    </source>
</evidence>
<name>A0A9J6P6C8_9CLOT</name>
<dbReference type="GO" id="GO:0006013">
    <property type="term" value="P:mannose metabolic process"/>
    <property type="evidence" value="ECO:0007669"/>
    <property type="project" value="InterPro"/>
</dbReference>
<dbReference type="Gene3D" id="2.60.40.2220">
    <property type="match status" value="1"/>
</dbReference>
<dbReference type="InterPro" id="IPR000602">
    <property type="entry name" value="Glyco_hydro_38_N"/>
</dbReference>
<dbReference type="FunFam" id="3.20.110.10:FF:000002">
    <property type="entry name" value="alpha-mannosidase 2C1 isoform X1"/>
    <property type="match status" value="1"/>
</dbReference>
<dbReference type="Pfam" id="PF07748">
    <property type="entry name" value="Glyco_hydro_38C"/>
    <property type="match status" value="1"/>
</dbReference>
<dbReference type="InterPro" id="IPR015341">
    <property type="entry name" value="Glyco_hydro_38_cen"/>
</dbReference>
<dbReference type="SUPFAM" id="SSF88688">
    <property type="entry name" value="Families 57/38 glycoside transferase middle domain"/>
    <property type="match status" value="1"/>
</dbReference>
<dbReference type="Gene3D" id="2.70.98.30">
    <property type="entry name" value="Golgi alpha-mannosidase II, domain 4"/>
    <property type="match status" value="1"/>
</dbReference>
<evidence type="ECO:0000313" key="7">
    <source>
        <dbReference type="EMBL" id="MCM1991820.1"/>
    </source>
</evidence>
<evidence type="ECO:0000256" key="1">
    <source>
        <dbReference type="ARBA" id="ARBA00009792"/>
    </source>
</evidence>
<evidence type="ECO:0000256" key="4">
    <source>
        <dbReference type="ARBA" id="ARBA00023295"/>
    </source>
</evidence>
<dbReference type="SUPFAM" id="SSF74650">
    <property type="entry name" value="Galactose mutarotase-like"/>
    <property type="match status" value="1"/>
</dbReference>
<dbReference type="Pfam" id="PF17677">
    <property type="entry name" value="Glyco_hydro38C2"/>
    <property type="match status" value="1"/>
</dbReference>
<dbReference type="EMBL" id="JAGSOJ010000004">
    <property type="protein sequence ID" value="MCM1991820.1"/>
    <property type="molecule type" value="Genomic_DNA"/>
</dbReference>
<organism evidence="7 8">
    <name type="scientific">Oceanirhabdus seepicola</name>
    <dbReference type="NCBI Taxonomy" id="2828781"/>
    <lineage>
        <taxon>Bacteria</taxon>
        <taxon>Bacillati</taxon>
        <taxon>Bacillota</taxon>
        <taxon>Clostridia</taxon>
        <taxon>Eubacteriales</taxon>
        <taxon>Clostridiaceae</taxon>
        <taxon>Oceanirhabdus</taxon>
    </lineage>
</organism>
<keyword evidence="5" id="KW-0175">Coiled coil</keyword>
<comment type="similarity">
    <text evidence="1">Belongs to the glycosyl hydrolase 38 family.</text>
</comment>
<proteinExistence type="inferred from homology"/>
<feature type="coiled-coil region" evidence="5">
    <location>
        <begin position="587"/>
        <end position="622"/>
    </location>
</feature>
<feature type="domain" description="Glycoside hydrolase family 38 central" evidence="6">
    <location>
        <begin position="515"/>
        <end position="594"/>
    </location>
</feature>
<evidence type="ECO:0000256" key="3">
    <source>
        <dbReference type="ARBA" id="ARBA00022801"/>
    </source>
</evidence>
<dbReference type="InterPro" id="IPR027291">
    <property type="entry name" value="Glyco_hydro_38_N_sf"/>
</dbReference>
<keyword evidence="8" id="KW-1185">Reference proteome</keyword>
<dbReference type="PANTHER" id="PTHR46017">
    <property type="entry name" value="ALPHA-MANNOSIDASE 2C1"/>
    <property type="match status" value="1"/>
</dbReference>
<dbReference type="InterPro" id="IPR041147">
    <property type="entry name" value="GH38_C"/>
</dbReference>
<keyword evidence="2" id="KW-0479">Metal-binding</keyword>